<reference evidence="2" key="1">
    <citation type="journal article" date="2019" name="Int. J. Syst. Evol. Microbiol.">
        <title>The Global Catalogue of Microorganisms (GCM) 10K type strain sequencing project: providing services to taxonomists for standard genome sequencing and annotation.</title>
        <authorList>
            <consortium name="The Broad Institute Genomics Platform"/>
            <consortium name="The Broad Institute Genome Sequencing Center for Infectious Disease"/>
            <person name="Wu L."/>
            <person name="Ma J."/>
        </authorList>
    </citation>
    <scope>NUCLEOTIDE SEQUENCE [LARGE SCALE GENOMIC DNA]</scope>
    <source>
        <strain evidence="2">JCM 18304</strain>
    </source>
</reference>
<dbReference type="EMBL" id="BAABJQ010000008">
    <property type="protein sequence ID" value="GAA5186623.1"/>
    <property type="molecule type" value="Genomic_DNA"/>
</dbReference>
<comment type="caution">
    <text evidence="1">The sequence shown here is derived from an EMBL/GenBank/DDBJ whole genome shotgun (WGS) entry which is preliminary data.</text>
</comment>
<evidence type="ECO:0000313" key="1">
    <source>
        <dbReference type="EMBL" id="GAA5186623.1"/>
    </source>
</evidence>
<keyword evidence="2" id="KW-1185">Reference proteome</keyword>
<name>A0ABP9RTT1_9ACTN</name>
<protein>
    <submittedName>
        <fullName evidence="1">Uncharacterized protein</fullName>
    </submittedName>
</protein>
<evidence type="ECO:0000313" key="2">
    <source>
        <dbReference type="Proteomes" id="UP001501570"/>
    </source>
</evidence>
<sequence length="156" mass="17201">MSNFEHIFINSELERDRLAEQLAVTLGLAQTRVDDKLFLARPAHTAPDAQTGGELAINGFGAFADDAGDESVIDGYRYVWSIAYTGSDEIAQVAEARQLFVELAEAACWPILLALGLDVLLAAWNPTDGLTWFSPDTSVDAADRDRWRRYALPRLS</sequence>
<accession>A0ABP9RTT1</accession>
<dbReference type="Proteomes" id="UP001501570">
    <property type="component" value="Unassembled WGS sequence"/>
</dbReference>
<organism evidence="1 2">
    <name type="scientific">Rugosimonospora acidiphila</name>
    <dbReference type="NCBI Taxonomy" id="556531"/>
    <lineage>
        <taxon>Bacteria</taxon>
        <taxon>Bacillati</taxon>
        <taxon>Actinomycetota</taxon>
        <taxon>Actinomycetes</taxon>
        <taxon>Micromonosporales</taxon>
        <taxon>Micromonosporaceae</taxon>
        <taxon>Rugosimonospora</taxon>
    </lineage>
</organism>
<gene>
    <name evidence="1" type="ORF">GCM10023322_33280</name>
</gene>
<dbReference type="RefSeq" id="WP_345630540.1">
    <property type="nucleotide sequence ID" value="NZ_BAABJQ010000008.1"/>
</dbReference>
<proteinExistence type="predicted"/>